<feature type="domain" description="4Fe-4S" evidence="6">
    <location>
        <begin position="369"/>
        <end position="419"/>
    </location>
</feature>
<protein>
    <submittedName>
        <fullName evidence="7">4Fe-4S dicluster domain-containing protein</fullName>
    </submittedName>
</protein>
<dbReference type="GO" id="GO:0051539">
    <property type="term" value="F:4 iron, 4 sulfur cluster binding"/>
    <property type="evidence" value="ECO:0007669"/>
    <property type="project" value="UniProtKB-KW"/>
</dbReference>
<dbReference type="Proteomes" id="UP000449710">
    <property type="component" value="Unassembled WGS sequence"/>
</dbReference>
<dbReference type="SUPFAM" id="SSF53920">
    <property type="entry name" value="Fe-only hydrogenase"/>
    <property type="match status" value="1"/>
</dbReference>
<dbReference type="InterPro" id="IPR017900">
    <property type="entry name" value="4Fe4S_Fe_S_CS"/>
</dbReference>
<dbReference type="GO" id="GO:0046872">
    <property type="term" value="F:metal ion binding"/>
    <property type="evidence" value="ECO:0007669"/>
    <property type="project" value="UniProtKB-KW"/>
</dbReference>
<dbReference type="Pfam" id="PF02906">
    <property type="entry name" value="Fe_hyd_lg_C"/>
    <property type="match status" value="1"/>
</dbReference>
<keyword evidence="1" id="KW-0004">4Fe-4S</keyword>
<sequence>MPQSKIYAIALCEEKCNGCTNCIRVCPTEAIRVKNQKAKIIKKRCINCGQCISVCPHNALTGISDKLEAIEAYSYKIALVDPVLYAQFNEDTLNPEDILNRIRRLGFDMVYEVTRSAPIITDFTKKFMEESRNLPVISSSCPAILRTIQIRFPDLIDHILPMDSPAEIAAELAKERFAEKEKISKEDIGAFYISTCPARSFSFKNPIGRETSNVDGTLSIKDVFLKISGMKNSDKNTITESSKDSEFYPNGKAIGWARLGGQSQALSIKEFLAVDGIENVISILEEVEDDKLQHLSFLECQACTNGCVGGNFSIENSFVARNRIRILAEKHQSYESKPVTEESERFKIQKKILPFEISSLDENLSEALEKMEKINKVLETLPNIDCGACGSPSCRSLAEDIVMGYASHEDCVVLLKKKD</sequence>
<evidence type="ECO:0000256" key="4">
    <source>
        <dbReference type="ARBA" id="ARBA00023014"/>
    </source>
</evidence>
<dbReference type="InterPro" id="IPR007202">
    <property type="entry name" value="4Fe-4S_dom"/>
</dbReference>
<keyword evidence="8" id="KW-1185">Reference proteome</keyword>
<dbReference type="PANTHER" id="PTHR43560">
    <property type="entry name" value="ION-TRANSLOCATING OXIDOREDUCTASE COMPLEX SUBUNIT B"/>
    <property type="match status" value="1"/>
</dbReference>
<dbReference type="PROSITE" id="PS51656">
    <property type="entry name" value="4FE4S"/>
    <property type="match status" value="1"/>
</dbReference>
<evidence type="ECO:0000313" key="7">
    <source>
        <dbReference type="EMBL" id="NBG87044.1"/>
    </source>
</evidence>
<dbReference type="InterPro" id="IPR009016">
    <property type="entry name" value="Fe_hydrogenase"/>
</dbReference>
<organism evidence="7 8">
    <name type="scientific">Isachenkonia alkalipeptolytica</name>
    <dbReference type="NCBI Taxonomy" id="2565777"/>
    <lineage>
        <taxon>Bacteria</taxon>
        <taxon>Bacillati</taxon>
        <taxon>Bacillota</taxon>
        <taxon>Clostridia</taxon>
        <taxon>Eubacteriales</taxon>
        <taxon>Clostridiaceae</taxon>
        <taxon>Isachenkonia</taxon>
    </lineage>
</organism>
<gene>
    <name evidence="7" type="ORF">ISALK_00880</name>
</gene>
<accession>A0AA44BC61</accession>
<comment type="caution">
    <text evidence="7">The sequence shown here is derived from an EMBL/GenBank/DDBJ whole genome shotgun (WGS) entry which is preliminary data.</text>
</comment>
<proteinExistence type="predicted"/>
<evidence type="ECO:0000256" key="1">
    <source>
        <dbReference type="ARBA" id="ARBA00022485"/>
    </source>
</evidence>
<dbReference type="InterPro" id="IPR050395">
    <property type="entry name" value="4Fe4S_Ferredoxin_RnfB"/>
</dbReference>
<dbReference type="Gene3D" id="3.30.70.20">
    <property type="match status" value="1"/>
</dbReference>
<evidence type="ECO:0000313" key="8">
    <source>
        <dbReference type="Proteomes" id="UP000449710"/>
    </source>
</evidence>
<keyword evidence="3" id="KW-0408">Iron</keyword>
<dbReference type="PANTHER" id="PTHR43560:SF1">
    <property type="entry name" value="ION-TRANSLOCATING OXIDOREDUCTASE COMPLEX SUBUNIT B"/>
    <property type="match status" value="1"/>
</dbReference>
<dbReference type="RefSeq" id="WP_160718349.1">
    <property type="nucleotide sequence ID" value="NZ_SUMG01000001.1"/>
</dbReference>
<reference evidence="7 8" key="1">
    <citation type="submission" date="2019-04" db="EMBL/GenBank/DDBJ databases">
        <title>Isachenkonia alkalipeptolytica gen. nov. sp. nov. a new anaerobic, alkiliphilic organothrophic bacterium capable to reduce synthesized ferrihydrite isolated from a soda lake.</title>
        <authorList>
            <person name="Toshchakov S.V."/>
            <person name="Zavarzina D.G."/>
            <person name="Zhilina T.N."/>
            <person name="Kostrikina N.A."/>
            <person name="Kublanov I.V."/>
        </authorList>
    </citation>
    <scope>NUCLEOTIDE SEQUENCE [LARGE SCALE GENOMIC DNA]</scope>
    <source>
        <strain evidence="7 8">Z-1701</strain>
    </source>
</reference>
<dbReference type="Pfam" id="PF04060">
    <property type="entry name" value="FeS"/>
    <property type="match status" value="1"/>
</dbReference>
<dbReference type="Gene3D" id="1.10.15.40">
    <property type="entry name" value="Electron transport complex subunit B, putative Fe-S cluster"/>
    <property type="match status" value="1"/>
</dbReference>
<dbReference type="AlphaFoldDB" id="A0AA44BC61"/>
<evidence type="ECO:0000259" key="5">
    <source>
        <dbReference type="PROSITE" id="PS51379"/>
    </source>
</evidence>
<evidence type="ECO:0000256" key="3">
    <source>
        <dbReference type="ARBA" id="ARBA00023004"/>
    </source>
</evidence>
<dbReference type="PROSITE" id="PS51379">
    <property type="entry name" value="4FE4S_FER_2"/>
    <property type="match status" value="2"/>
</dbReference>
<dbReference type="Gene3D" id="3.40.950.10">
    <property type="entry name" value="Fe-only Hydrogenase (Larger Subunit), Chain L, domain 3"/>
    <property type="match status" value="1"/>
</dbReference>
<keyword evidence="2" id="KW-0479">Metal-binding</keyword>
<dbReference type="Pfam" id="PF12838">
    <property type="entry name" value="Fer4_7"/>
    <property type="match status" value="1"/>
</dbReference>
<name>A0AA44BC61_9CLOT</name>
<feature type="domain" description="4Fe-4S ferredoxin-type" evidence="5">
    <location>
        <begin position="7"/>
        <end position="36"/>
    </location>
</feature>
<evidence type="ECO:0000259" key="6">
    <source>
        <dbReference type="PROSITE" id="PS51656"/>
    </source>
</evidence>
<dbReference type="InterPro" id="IPR004108">
    <property type="entry name" value="Fe_hydrogenase_lsu_C"/>
</dbReference>
<keyword evidence="4" id="KW-0411">Iron-sulfur</keyword>
<dbReference type="SUPFAM" id="SSF54862">
    <property type="entry name" value="4Fe-4S ferredoxins"/>
    <property type="match status" value="1"/>
</dbReference>
<dbReference type="EMBL" id="SUMG01000001">
    <property type="protein sequence ID" value="NBG87044.1"/>
    <property type="molecule type" value="Genomic_DNA"/>
</dbReference>
<feature type="domain" description="4Fe-4S ferredoxin-type" evidence="5">
    <location>
        <begin position="37"/>
        <end position="65"/>
    </location>
</feature>
<evidence type="ECO:0000256" key="2">
    <source>
        <dbReference type="ARBA" id="ARBA00022723"/>
    </source>
</evidence>
<dbReference type="PROSITE" id="PS00198">
    <property type="entry name" value="4FE4S_FER_1"/>
    <property type="match status" value="1"/>
</dbReference>
<dbReference type="InterPro" id="IPR017896">
    <property type="entry name" value="4Fe4S_Fe-S-bd"/>
</dbReference>